<evidence type="ECO:0000256" key="5">
    <source>
        <dbReference type="ARBA" id="ARBA00023098"/>
    </source>
</evidence>
<keyword evidence="4 9" id="KW-0805">Transcription regulation</keyword>
<dbReference type="PRINTS" id="PR00035">
    <property type="entry name" value="HTHGNTR"/>
</dbReference>
<dbReference type="HAMAP" id="MF_00696">
    <property type="entry name" value="HTH_FadR"/>
    <property type="match status" value="1"/>
</dbReference>
<dbReference type="CDD" id="cd07377">
    <property type="entry name" value="WHTH_GntR"/>
    <property type="match status" value="1"/>
</dbReference>
<dbReference type="SMART" id="SM00345">
    <property type="entry name" value="HTH_GNTR"/>
    <property type="match status" value="1"/>
</dbReference>
<reference evidence="11 12" key="1">
    <citation type="submission" date="2024-06" db="EMBL/GenBank/DDBJ databases">
        <authorList>
            <person name="Chen R.Y."/>
        </authorList>
    </citation>
    <scope>NUCLEOTIDE SEQUENCE [LARGE SCALE GENOMIC DNA]</scope>
    <source>
        <strain evidence="11 12">D2</strain>
    </source>
</reference>
<dbReference type="Pfam" id="PF07840">
    <property type="entry name" value="FadR_C"/>
    <property type="match status" value="1"/>
</dbReference>
<dbReference type="SUPFAM" id="SSF46785">
    <property type="entry name" value="Winged helix' DNA-binding domain"/>
    <property type="match status" value="1"/>
</dbReference>
<comment type="subcellular location">
    <subcellularLocation>
        <location evidence="9">Cytoplasm</location>
    </subcellularLocation>
</comment>
<evidence type="ECO:0000256" key="1">
    <source>
        <dbReference type="ARBA" id="ARBA00022490"/>
    </source>
</evidence>
<evidence type="ECO:0000313" key="11">
    <source>
        <dbReference type="EMBL" id="MER2492595.1"/>
    </source>
</evidence>
<keyword evidence="1 9" id="KW-0963">Cytoplasm</keyword>
<keyword evidence="6 9" id="KW-0238">DNA-binding</keyword>
<keyword evidence="12" id="KW-1185">Reference proteome</keyword>
<keyword evidence="2 9" id="KW-0678">Repressor</keyword>
<dbReference type="Pfam" id="PF00392">
    <property type="entry name" value="GntR"/>
    <property type="match status" value="1"/>
</dbReference>
<proteinExistence type="inferred from homology"/>
<dbReference type="NCBIfam" id="NF003444">
    <property type="entry name" value="PRK04984.1"/>
    <property type="match status" value="1"/>
</dbReference>
<dbReference type="EMBL" id="JBELOE010000216">
    <property type="protein sequence ID" value="MER2492595.1"/>
    <property type="molecule type" value="Genomic_DNA"/>
</dbReference>
<evidence type="ECO:0000256" key="7">
    <source>
        <dbReference type="ARBA" id="ARBA00023159"/>
    </source>
</evidence>
<dbReference type="Gene3D" id="1.20.120.530">
    <property type="entry name" value="GntR ligand-binding domain-like"/>
    <property type="match status" value="1"/>
</dbReference>
<comment type="caution">
    <text evidence="11">The sequence shown here is derived from an EMBL/GenBank/DDBJ whole genome shotgun (WGS) entry which is preliminary data.</text>
</comment>
<gene>
    <name evidence="9 11" type="primary">fadR</name>
    <name evidence="11" type="ORF">ABS311_11985</name>
</gene>
<dbReference type="Proteomes" id="UP001467690">
    <property type="component" value="Unassembled WGS sequence"/>
</dbReference>
<evidence type="ECO:0000256" key="3">
    <source>
        <dbReference type="ARBA" id="ARBA00022832"/>
    </source>
</evidence>
<evidence type="ECO:0000256" key="6">
    <source>
        <dbReference type="ARBA" id="ARBA00023125"/>
    </source>
</evidence>
<dbReference type="PANTHER" id="PTHR43537">
    <property type="entry name" value="TRANSCRIPTIONAL REGULATOR, GNTR FAMILY"/>
    <property type="match status" value="1"/>
</dbReference>
<dbReference type="RefSeq" id="WP_143871946.1">
    <property type="nucleotide sequence ID" value="NZ_CP041660.1"/>
</dbReference>
<dbReference type="Gene3D" id="1.10.10.10">
    <property type="entry name" value="Winged helix-like DNA-binding domain superfamily/Winged helix DNA-binding domain"/>
    <property type="match status" value="1"/>
</dbReference>
<comment type="function">
    <text evidence="9">Multifunctional regulator of fatty acid metabolism.</text>
</comment>
<dbReference type="PROSITE" id="PS50949">
    <property type="entry name" value="HTH_GNTR"/>
    <property type="match status" value="1"/>
</dbReference>
<evidence type="ECO:0000256" key="9">
    <source>
        <dbReference type="HAMAP-Rule" id="MF_00696"/>
    </source>
</evidence>
<feature type="domain" description="HTH gntR-type" evidence="10">
    <location>
        <begin position="6"/>
        <end position="74"/>
    </location>
</feature>
<dbReference type="InterPro" id="IPR008920">
    <property type="entry name" value="TF_FadR/GntR_C"/>
</dbReference>
<evidence type="ECO:0000256" key="8">
    <source>
        <dbReference type="ARBA" id="ARBA00023163"/>
    </source>
</evidence>
<evidence type="ECO:0000313" key="12">
    <source>
        <dbReference type="Proteomes" id="UP001467690"/>
    </source>
</evidence>
<dbReference type="InterPro" id="IPR028374">
    <property type="entry name" value="FadR_C"/>
</dbReference>
<protein>
    <recommendedName>
        <fullName evidence="9">Fatty acid metabolism regulator protein</fullName>
    </recommendedName>
</protein>
<dbReference type="InterPro" id="IPR036388">
    <property type="entry name" value="WH-like_DNA-bd_sf"/>
</dbReference>
<sequence length="240" mass="27030">MYIKAQSPAAFAEAYLVESIWNGKYAPGTILPAERELSEEIGVTRTTLREVLQRLARDGWLTIQHGKSTLVNDVWYTSGLNILETIVRLDTQNTDQLVDNLLSARTNVATIYARAAVKNAPQDVLLALKESQEIEDNGAAYSEFEYQFHHALAMASGNLIYVLILNGFKALYSKLGNYYFSHPDARELARSFYMKFIAITEAGKFNEVPELIRDYGMLSGEIFQKYRSDMPVLAESVVVK</sequence>
<dbReference type="PANTHER" id="PTHR43537:SF52">
    <property type="entry name" value="FATTY ACID METABOLISM REGULATOR PROTEIN"/>
    <property type="match status" value="1"/>
</dbReference>
<evidence type="ECO:0000256" key="2">
    <source>
        <dbReference type="ARBA" id="ARBA00022491"/>
    </source>
</evidence>
<comment type="subunit">
    <text evidence="9">Homodimer.</text>
</comment>
<keyword evidence="7 9" id="KW-0010">Activator</keyword>
<dbReference type="NCBIfam" id="TIGR02812">
    <property type="entry name" value="fadR_gamma"/>
    <property type="match status" value="1"/>
</dbReference>
<evidence type="ECO:0000256" key="4">
    <source>
        <dbReference type="ARBA" id="ARBA00023015"/>
    </source>
</evidence>
<organism evidence="11 12">
    <name type="scientific">Catenovulum sediminis</name>
    <dbReference type="NCBI Taxonomy" id="1740262"/>
    <lineage>
        <taxon>Bacteria</taxon>
        <taxon>Pseudomonadati</taxon>
        <taxon>Pseudomonadota</taxon>
        <taxon>Gammaproteobacteria</taxon>
        <taxon>Alteromonadales</taxon>
        <taxon>Alteromonadaceae</taxon>
        <taxon>Catenovulum</taxon>
    </lineage>
</organism>
<dbReference type="InterPro" id="IPR014178">
    <property type="entry name" value="FA-response_TF_FadR"/>
</dbReference>
<keyword evidence="3 9" id="KW-0276">Fatty acid metabolism</keyword>
<dbReference type="InterPro" id="IPR036390">
    <property type="entry name" value="WH_DNA-bd_sf"/>
</dbReference>
<dbReference type="SUPFAM" id="SSF48008">
    <property type="entry name" value="GntR ligand-binding domain-like"/>
    <property type="match status" value="1"/>
</dbReference>
<keyword evidence="8 9" id="KW-0804">Transcription</keyword>
<accession>A0ABV1RI35</accession>
<name>A0ABV1RI35_9ALTE</name>
<evidence type="ECO:0000259" key="10">
    <source>
        <dbReference type="PROSITE" id="PS50949"/>
    </source>
</evidence>
<dbReference type="InterPro" id="IPR000524">
    <property type="entry name" value="Tscrpt_reg_HTH_GntR"/>
</dbReference>
<keyword evidence="5 9" id="KW-0443">Lipid metabolism</keyword>